<feature type="transmembrane region" description="Helical" evidence="1">
    <location>
        <begin position="148"/>
        <end position="170"/>
    </location>
</feature>
<dbReference type="RefSeq" id="WP_084180651.1">
    <property type="nucleotide sequence ID" value="NZ_FQVU01000001.1"/>
</dbReference>
<dbReference type="Pfam" id="PF00561">
    <property type="entry name" value="Abhydrolase_1"/>
    <property type="match status" value="1"/>
</dbReference>
<evidence type="ECO:0000259" key="2">
    <source>
        <dbReference type="Pfam" id="PF00561"/>
    </source>
</evidence>
<evidence type="ECO:0000313" key="3">
    <source>
        <dbReference type="EMBL" id="SHF72127.1"/>
    </source>
</evidence>
<proteinExistence type="predicted"/>
<dbReference type="PANTHER" id="PTHR43798:SF33">
    <property type="entry name" value="HYDROLASE, PUTATIVE (AFU_ORTHOLOGUE AFUA_2G14860)-RELATED"/>
    <property type="match status" value="1"/>
</dbReference>
<keyword evidence="4" id="KW-1185">Reference proteome</keyword>
<keyword evidence="1" id="KW-0812">Transmembrane</keyword>
<accession>A0A1M5DYQ4</accession>
<feature type="domain" description="AB hydrolase-1" evidence="2">
    <location>
        <begin position="33"/>
        <end position="266"/>
    </location>
</feature>
<dbReference type="InterPro" id="IPR050266">
    <property type="entry name" value="AB_hydrolase_sf"/>
</dbReference>
<gene>
    <name evidence="3" type="ORF">SAMN05443575_0735</name>
</gene>
<evidence type="ECO:0000313" key="4">
    <source>
        <dbReference type="Proteomes" id="UP000186132"/>
    </source>
</evidence>
<dbReference type="Proteomes" id="UP000186132">
    <property type="component" value="Unassembled WGS sequence"/>
</dbReference>
<dbReference type="EMBL" id="FQVU01000001">
    <property type="protein sequence ID" value="SHF72127.1"/>
    <property type="molecule type" value="Genomic_DNA"/>
</dbReference>
<dbReference type="GO" id="GO:0003824">
    <property type="term" value="F:catalytic activity"/>
    <property type="evidence" value="ECO:0007669"/>
    <property type="project" value="UniProtKB-ARBA"/>
</dbReference>
<dbReference type="PANTHER" id="PTHR43798">
    <property type="entry name" value="MONOACYLGLYCEROL LIPASE"/>
    <property type="match status" value="1"/>
</dbReference>
<evidence type="ECO:0000256" key="1">
    <source>
        <dbReference type="SAM" id="Phobius"/>
    </source>
</evidence>
<dbReference type="GO" id="GO:0016020">
    <property type="term" value="C:membrane"/>
    <property type="evidence" value="ECO:0007669"/>
    <property type="project" value="TreeGrafter"/>
</dbReference>
<keyword evidence="1" id="KW-0472">Membrane</keyword>
<organism evidence="3 4">
    <name type="scientific">Jatrophihabitans endophyticus</name>
    <dbReference type="NCBI Taxonomy" id="1206085"/>
    <lineage>
        <taxon>Bacteria</taxon>
        <taxon>Bacillati</taxon>
        <taxon>Actinomycetota</taxon>
        <taxon>Actinomycetes</taxon>
        <taxon>Jatrophihabitantales</taxon>
        <taxon>Jatrophihabitantaceae</taxon>
        <taxon>Jatrophihabitans</taxon>
    </lineage>
</organism>
<sequence>MSRFARPGRYLDVTVAGASRRVRVRDDGPRDAPALLVVHGFTGSSDWWDVVAEDLAADHRVVRFDLLGHGATGGPSADAPEQTEVAAAVLEQLDVRDVTAVGHSFGADVAAGLAEAAERVTAVVLVCQAPDYADATLPRGHLLMTRPVVGTALLGAGHLLALVAGGVSTVVRRPADPATRRLVRLAVADFRAVDAAMFTTVLVTRPRRMTRRPLDAQLRDAGKPALVLLGGRDHFYGDRSAGRYRAAGARVEVIGDSGHSIQYEQPALVGRLLREFVGERRVGRRS</sequence>
<keyword evidence="1" id="KW-1133">Transmembrane helix</keyword>
<reference evidence="3 4" key="1">
    <citation type="submission" date="2016-11" db="EMBL/GenBank/DDBJ databases">
        <authorList>
            <person name="Jaros S."/>
            <person name="Januszkiewicz K."/>
            <person name="Wedrychowicz H."/>
        </authorList>
    </citation>
    <scope>NUCLEOTIDE SEQUENCE [LARGE SCALE GENOMIC DNA]</scope>
    <source>
        <strain evidence="3 4">DSM 45627</strain>
    </source>
</reference>
<dbReference type="STRING" id="1206085.SAMN05443575_0735"/>
<protein>
    <submittedName>
        <fullName evidence="3">Pimeloyl-ACP methyl ester carboxylesterase</fullName>
    </submittedName>
</protein>
<dbReference type="OrthoDB" id="5495375at2"/>
<name>A0A1M5DYQ4_9ACTN</name>
<dbReference type="InterPro" id="IPR029058">
    <property type="entry name" value="AB_hydrolase_fold"/>
</dbReference>
<dbReference type="SUPFAM" id="SSF53474">
    <property type="entry name" value="alpha/beta-Hydrolases"/>
    <property type="match status" value="1"/>
</dbReference>
<dbReference type="AlphaFoldDB" id="A0A1M5DYQ4"/>
<dbReference type="Gene3D" id="3.40.50.1820">
    <property type="entry name" value="alpha/beta hydrolase"/>
    <property type="match status" value="1"/>
</dbReference>
<dbReference type="InterPro" id="IPR000073">
    <property type="entry name" value="AB_hydrolase_1"/>
</dbReference>